<evidence type="ECO:0000313" key="3">
    <source>
        <dbReference type="EMBL" id="MDR6723357.1"/>
    </source>
</evidence>
<proteinExistence type="predicted"/>
<organism evidence="3 4">
    <name type="scientific">Paenibacillus amylolyticus</name>
    <dbReference type="NCBI Taxonomy" id="1451"/>
    <lineage>
        <taxon>Bacteria</taxon>
        <taxon>Bacillati</taxon>
        <taxon>Bacillota</taxon>
        <taxon>Bacilli</taxon>
        <taxon>Bacillales</taxon>
        <taxon>Paenibacillaceae</taxon>
        <taxon>Paenibacillus</taxon>
    </lineage>
</organism>
<gene>
    <name evidence="3" type="ORF">J2W91_001809</name>
</gene>
<dbReference type="Pfam" id="PF12796">
    <property type="entry name" value="Ank_2"/>
    <property type="match status" value="1"/>
</dbReference>
<protein>
    <recommendedName>
        <fullName evidence="2">DUF4274 domain-containing protein</fullName>
    </recommendedName>
</protein>
<dbReference type="SMART" id="SM00248">
    <property type="entry name" value="ANK"/>
    <property type="match status" value="2"/>
</dbReference>
<dbReference type="EMBL" id="JAVDTR010000004">
    <property type="protein sequence ID" value="MDR6723357.1"/>
    <property type="molecule type" value="Genomic_DNA"/>
</dbReference>
<name>A0AAP5GZY1_PAEAM</name>
<dbReference type="Pfam" id="PF14096">
    <property type="entry name" value="DUF4274"/>
    <property type="match status" value="1"/>
</dbReference>
<dbReference type="AlphaFoldDB" id="A0AAP5GZY1"/>
<feature type="domain" description="DUF4274" evidence="2">
    <location>
        <begin position="155"/>
        <end position="228"/>
    </location>
</feature>
<dbReference type="InterPro" id="IPR002110">
    <property type="entry name" value="Ankyrin_rpt"/>
</dbReference>
<accession>A0AAP5GZY1</accession>
<dbReference type="Gene3D" id="1.25.40.20">
    <property type="entry name" value="Ankyrin repeat-containing domain"/>
    <property type="match status" value="1"/>
</dbReference>
<keyword evidence="1" id="KW-0040">ANK repeat</keyword>
<dbReference type="Proteomes" id="UP001254832">
    <property type="component" value="Unassembled WGS sequence"/>
</dbReference>
<comment type="caution">
    <text evidence="3">The sequence shown here is derived from an EMBL/GenBank/DDBJ whole genome shotgun (WGS) entry which is preliminary data.</text>
</comment>
<dbReference type="SUPFAM" id="SSF48403">
    <property type="entry name" value="Ankyrin repeat"/>
    <property type="match status" value="1"/>
</dbReference>
<evidence type="ECO:0000313" key="4">
    <source>
        <dbReference type="Proteomes" id="UP001254832"/>
    </source>
</evidence>
<feature type="repeat" description="ANK" evidence="1">
    <location>
        <begin position="64"/>
        <end position="96"/>
    </location>
</feature>
<dbReference type="InterPro" id="IPR036770">
    <property type="entry name" value="Ankyrin_rpt-contain_sf"/>
</dbReference>
<reference evidence="3" key="1">
    <citation type="submission" date="2023-07" db="EMBL/GenBank/DDBJ databases">
        <title>Sorghum-associated microbial communities from plants grown in Nebraska, USA.</title>
        <authorList>
            <person name="Schachtman D."/>
        </authorList>
    </citation>
    <scope>NUCLEOTIDE SEQUENCE</scope>
    <source>
        <strain evidence="3">BE80</strain>
    </source>
</reference>
<dbReference type="InterPro" id="IPR025369">
    <property type="entry name" value="DUF4274"/>
</dbReference>
<sequence>MNWVEISKIKDVNQIREAVQGLNINDRDERGRTPLMLCLTARMPVEGIRCLLEQSPDLEIEDKLGDTALKKAIRFKQVEAISLLLEFGAKLDSPQGILGTAWNAARSNPNIADLLLDTPGAVRLKLTDDEQSKVDAIVYEESIEQAIVKIRELDSAVLIHAVVSEYNWDDGPEPMLAVCEHPACAQITQLDMLELMEADYWLEMDEEEVRQRVDGPAYRRLAEQLYDRQSRRS</sequence>
<evidence type="ECO:0000256" key="1">
    <source>
        <dbReference type="PROSITE-ProRule" id="PRU00023"/>
    </source>
</evidence>
<evidence type="ECO:0000259" key="2">
    <source>
        <dbReference type="Pfam" id="PF14096"/>
    </source>
</evidence>
<dbReference type="RefSeq" id="WP_056701643.1">
    <property type="nucleotide sequence ID" value="NZ_JAVDTR010000004.1"/>
</dbReference>
<dbReference type="PROSITE" id="PS50088">
    <property type="entry name" value="ANK_REPEAT"/>
    <property type="match status" value="1"/>
</dbReference>